<reference evidence="11 12" key="1">
    <citation type="submission" date="2023-09" db="EMBL/GenBank/DDBJ databases">
        <title>Aquirufa genomes.</title>
        <authorList>
            <person name="Pitt A."/>
        </authorList>
    </citation>
    <scope>NUCLEOTIDE SEQUENCE [LARGE SCALE GENOMIC DNA]</scope>
    <source>
        <strain evidence="11 12">LEOWEIH-7C</strain>
    </source>
</reference>
<dbReference type="CDD" id="cd00405">
    <property type="entry name" value="PRAI"/>
    <property type="match status" value="1"/>
</dbReference>
<evidence type="ECO:0000313" key="11">
    <source>
        <dbReference type="EMBL" id="MDU0809502.1"/>
    </source>
</evidence>
<dbReference type="EMBL" id="JAVNWW010000006">
    <property type="protein sequence ID" value="MDU0809502.1"/>
    <property type="molecule type" value="Genomic_DNA"/>
</dbReference>
<dbReference type="Gene3D" id="3.20.20.70">
    <property type="entry name" value="Aldolase class I"/>
    <property type="match status" value="1"/>
</dbReference>
<protein>
    <recommendedName>
        <fullName evidence="4 9">N-(5'-phosphoribosyl)anthranilate isomerase</fullName>
        <shortName evidence="9">PRAI</shortName>
        <ecNumber evidence="3 9">5.3.1.24</ecNumber>
    </recommendedName>
</protein>
<keyword evidence="7 9" id="KW-0057">Aromatic amino acid biosynthesis</keyword>
<sequence length="198" mass="21708">MKWKVCGMRDLTNIEAVATCEPDYMGFIWVEKSPRYVGADFVIPTLPALTKAVGVFVNESTDTIISLSKKAGFQVVQLHGEEGQDVIDALHAEGLTVIKAVSVASKEDVKGLNLKPDYYLFDTKKGSQVGGTGERFDWSILKAYAIDIPYFLAGGLDEASIEEAKQLPGIYALDFNSKLELSPGLKDLTKVKEIMQNI</sequence>
<keyword evidence="12" id="KW-1185">Reference proteome</keyword>
<name>A0ABU3TV48_9BACT</name>
<dbReference type="Pfam" id="PF00697">
    <property type="entry name" value="PRAI"/>
    <property type="match status" value="1"/>
</dbReference>
<evidence type="ECO:0000256" key="7">
    <source>
        <dbReference type="ARBA" id="ARBA00023141"/>
    </source>
</evidence>
<dbReference type="InterPro" id="IPR001240">
    <property type="entry name" value="PRAI_dom"/>
</dbReference>
<organism evidence="11 12">
    <name type="scientific">Aquirufa regiilacus</name>
    <dbReference type="NCBI Taxonomy" id="3024868"/>
    <lineage>
        <taxon>Bacteria</taxon>
        <taxon>Pseudomonadati</taxon>
        <taxon>Bacteroidota</taxon>
        <taxon>Cytophagia</taxon>
        <taxon>Cytophagales</taxon>
        <taxon>Flectobacillaceae</taxon>
        <taxon>Aquirufa</taxon>
    </lineage>
</organism>
<evidence type="ECO:0000256" key="8">
    <source>
        <dbReference type="ARBA" id="ARBA00023235"/>
    </source>
</evidence>
<dbReference type="PANTHER" id="PTHR42894">
    <property type="entry name" value="N-(5'-PHOSPHORIBOSYL)ANTHRANILATE ISOMERASE"/>
    <property type="match status" value="1"/>
</dbReference>
<dbReference type="InterPro" id="IPR013785">
    <property type="entry name" value="Aldolase_TIM"/>
</dbReference>
<evidence type="ECO:0000259" key="10">
    <source>
        <dbReference type="Pfam" id="PF00697"/>
    </source>
</evidence>
<dbReference type="PANTHER" id="PTHR42894:SF1">
    <property type="entry name" value="N-(5'-PHOSPHORIBOSYL)ANTHRANILATE ISOMERASE"/>
    <property type="match status" value="1"/>
</dbReference>
<dbReference type="Proteomes" id="UP001249959">
    <property type="component" value="Unassembled WGS sequence"/>
</dbReference>
<dbReference type="RefSeq" id="WP_315577575.1">
    <property type="nucleotide sequence ID" value="NZ_JARDXH010000009.1"/>
</dbReference>
<dbReference type="EC" id="5.3.1.24" evidence="3 9"/>
<comment type="catalytic activity">
    <reaction evidence="1 9">
        <text>N-(5-phospho-beta-D-ribosyl)anthranilate = 1-(2-carboxyphenylamino)-1-deoxy-D-ribulose 5-phosphate</text>
        <dbReference type="Rhea" id="RHEA:21540"/>
        <dbReference type="ChEBI" id="CHEBI:18277"/>
        <dbReference type="ChEBI" id="CHEBI:58613"/>
        <dbReference type="EC" id="5.3.1.24"/>
    </reaction>
</comment>
<dbReference type="InterPro" id="IPR011060">
    <property type="entry name" value="RibuloseP-bd_barrel"/>
</dbReference>
<dbReference type="SUPFAM" id="SSF51366">
    <property type="entry name" value="Ribulose-phoshate binding barrel"/>
    <property type="match status" value="1"/>
</dbReference>
<evidence type="ECO:0000256" key="3">
    <source>
        <dbReference type="ARBA" id="ARBA00012572"/>
    </source>
</evidence>
<comment type="caution">
    <text evidence="11">The sequence shown here is derived from an EMBL/GenBank/DDBJ whole genome shotgun (WGS) entry which is preliminary data.</text>
</comment>
<evidence type="ECO:0000256" key="4">
    <source>
        <dbReference type="ARBA" id="ARBA00022272"/>
    </source>
</evidence>
<evidence type="ECO:0000256" key="1">
    <source>
        <dbReference type="ARBA" id="ARBA00001164"/>
    </source>
</evidence>
<dbReference type="HAMAP" id="MF_00135">
    <property type="entry name" value="PRAI"/>
    <property type="match status" value="1"/>
</dbReference>
<feature type="domain" description="N-(5'phosphoribosyl) anthranilate isomerase (PRAI)" evidence="10">
    <location>
        <begin position="4"/>
        <end position="197"/>
    </location>
</feature>
<proteinExistence type="inferred from homology"/>
<evidence type="ECO:0000256" key="6">
    <source>
        <dbReference type="ARBA" id="ARBA00022822"/>
    </source>
</evidence>
<evidence type="ECO:0000256" key="5">
    <source>
        <dbReference type="ARBA" id="ARBA00022605"/>
    </source>
</evidence>
<evidence type="ECO:0000256" key="9">
    <source>
        <dbReference type="HAMAP-Rule" id="MF_00135"/>
    </source>
</evidence>
<keyword evidence="6 9" id="KW-0822">Tryptophan biosynthesis</keyword>
<keyword evidence="8 9" id="KW-0413">Isomerase</keyword>
<evidence type="ECO:0000313" key="12">
    <source>
        <dbReference type="Proteomes" id="UP001249959"/>
    </source>
</evidence>
<comment type="similarity">
    <text evidence="9">Belongs to the TrpF family.</text>
</comment>
<accession>A0ABU3TV48</accession>
<dbReference type="InterPro" id="IPR044643">
    <property type="entry name" value="TrpF_fam"/>
</dbReference>
<evidence type="ECO:0000256" key="2">
    <source>
        <dbReference type="ARBA" id="ARBA00004664"/>
    </source>
</evidence>
<comment type="pathway">
    <text evidence="2 9">Amino-acid biosynthesis; L-tryptophan biosynthesis; L-tryptophan from chorismate: step 3/5.</text>
</comment>
<gene>
    <name evidence="9" type="primary">trpF</name>
    <name evidence="11" type="ORF">PQG45_10680</name>
</gene>
<keyword evidence="5 9" id="KW-0028">Amino-acid biosynthesis</keyword>
<dbReference type="GO" id="GO:0016853">
    <property type="term" value="F:isomerase activity"/>
    <property type="evidence" value="ECO:0007669"/>
    <property type="project" value="UniProtKB-KW"/>
</dbReference>